<dbReference type="GO" id="GO:0004930">
    <property type="term" value="F:G protein-coupled receptor activity"/>
    <property type="evidence" value="ECO:0007669"/>
    <property type="project" value="UniProtKB-KW"/>
</dbReference>
<dbReference type="PRINTS" id="PR00237">
    <property type="entry name" value="GPCRRHODOPSN"/>
</dbReference>
<dbReference type="PROSITE" id="PS50262">
    <property type="entry name" value="G_PROTEIN_RECEP_F1_2"/>
    <property type="match status" value="1"/>
</dbReference>
<dbReference type="InterPro" id="IPR000276">
    <property type="entry name" value="GPCR_Rhodpsn"/>
</dbReference>
<keyword evidence="3 9" id="KW-1133">Transmembrane helix</keyword>
<dbReference type="EMBL" id="JBJQND010000007">
    <property type="protein sequence ID" value="KAL3870301.1"/>
    <property type="molecule type" value="Genomic_DNA"/>
</dbReference>
<proteinExistence type="inferred from homology"/>
<gene>
    <name evidence="11" type="ORF">ACJMK2_038377</name>
</gene>
<keyword evidence="12" id="KW-1185">Reference proteome</keyword>
<evidence type="ECO:0000256" key="4">
    <source>
        <dbReference type="ARBA" id="ARBA00023040"/>
    </source>
</evidence>
<dbReference type="AlphaFoldDB" id="A0ABD3W9N4"/>
<evidence type="ECO:0000256" key="5">
    <source>
        <dbReference type="ARBA" id="ARBA00023136"/>
    </source>
</evidence>
<keyword evidence="6 8" id="KW-0675">Receptor</keyword>
<evidence type="ECO:0000256" key="7">
    <source>
        <dbReference type="ARBA" id="ARBA00023224"/>
    </source>
</evidence>
<organism evidence="11 12">
    <name type="scientific">Sinanodonta woodiana</name>
    <name type="common">Chinese pond mussel</name>
    <name type="synonym">Anodonta woodiana</name>
    <dbReference type="NCBI Taxonomy" id="1069815"/>
    <lineage>
        <taxon>Eukaryota</taxon>
        <taxon>Metazoa</taxon>
        <taxon>Spiralia</taxon>
        <taxon>Lophotrochozoa</taxon>
        <taxon>Mollusca</taxon>
        <taxon>Bivalvia</taxon>
        <taxon>Autobranchia</taxon>
        <taxon>Heteroconchia</taxon>
        <taxon>Palaeoheterodonta</taxon>
        <taxon>Unionida</taxon>
        <taxon>Unionoidea</taxon>
        <taxon>Unionidae</taxon>
        <taxon>Unioninae</taxon>
        <taxon>Sinanodonta</taxon>
    </lineage>
</organism>
<dbReference type="PANTHER" id="PTHR24238:SF47">
    <property type="entry name" value="ECDYSTEROIDS_DOPAMINE RECEPTOR-RELATED"/>
    <property type="match status" value="1"/>
</dbReference>
<keyword evidence="7 8" id="KW-0807">Transducer</keyword>
<comment type="subcellular location">
    <subcellularLocation>
        <location evidence="1">Membrane</location>
        <topology evidence="1">Multi-pass membrane protein</topology>
    </subcellularLocation>
</comment>
<feature type="transmembrane region" description="Helical" evidence="9">
    <location>
        <begin position="62"/>
        <end position="80"/>
    </location>
</feature>
<sequence>MPNSSNSSLVESVYNLNARYFETLLPLTFIYGFIAFAGLLGNTVVLVVFSTGHEYKNTNFKVYALFHAVIDLFTCITVIPGEIYNLGHYFAFHNGNACKVFCFFNTFGAGATALMLMLISVERFLRVTRPLGTQIQPRLAVRLCVLCIFVALMLACPAALMCGAEEASITNVHGRDTTIHICLAEEKFKNSVWRVVYKLVLVILTGFVLVICIVMYVIIWRTVFAATRMRMGHEAYGMRRKKTVKQREAKMMFIEGREDAEDCKRALSPEDLNTASKCQSEILQNETSLSTDSDSIGQFPYKTVIWFVLTVIFIATHIVYGTLSLFKYAILSLPPKLFTLASFFNRLYFVNSVINPFVYALLDSRFRRTCRRLFEKRFV</sequence>
<feature type="transmembrane region" description="Helical" evidence="9">
    <location>
        <begin position="29"/>
        <end position="50"/>
    </location>
</feature>
<dbReference type="PANTHER" id="PTHR24238">
    <property type="entry name" value="G-PROTEIN COUPLED RECEPTOR"/>
    <property type="match status" value="1"/>
</dbReference>
<keyword evidence="2 8" id="KW-0812">Transmembrane</keyword>
<evidence type="ECO:0000256" key="1">
    <source>
        <dbReference type="ARBA" id="ARBA00004141"/>
    </source>
</evidence>
<feature type="transmembrane region" description="Helical" evidence="9">
    <location>
        <begin position="100"/>
        <end position="119"/>
    </location>
</feature>
<feature type="transmembrane region" description="Helical" evidence="9">
    <location>
        <begin position="304"/>
        <end position="323"/>
    </location>
</feature>
<protein>
    <recommendedName>
        <fullName evidence="10">G-protein coupled receptors family 1 profile domain-containing protein</fullName>
    </recommendedName>
</protein>
<dbReference type="Pfam" id="PF00001">
    <property type="entry name" value="7tm_1"/>
    <property type="match status" value="1"/>
</dbReference>
<evidence type="ECO:0000259" key="10">
    <source>
        <dbReference type="PROSITE" id="PS50262"/>
    </source>
</evidence>
<feature type="domain" description="G-protein coupled receptors family 1 profile" evidence="10">
    <location>
        <begin position="41"/>
        <end position="359"/>
    </location>
</feature>
<evidence type="ECO:0000256" key="6">
    <source>
        <dbReference type="ARBA" id="ARBA00023170"/>
    </source>
</evidence>
<keyword evidence="5 9" id="KW-0472">Membrane</keyword>
<feature type="transmembrane region" description="Helical" evidence="9">
    <location>
        <begin position="343"/>
        <end position="362"/>
    </location>
</feature>
<evidence type="ECO:0000256" key="9">
    <source>
        <dbReference type="SAM" id="Phobius"/>
    </source>
</evidence>
<evidence type="ECO:0000256" key="2">
    <source>
        <dbReference type="ARBA" id="ARBA00022692"/>
    </source>
</evidence>
<dbReference type="SUPFAM" id="SSF81321">
    <property type="entry name" value="Family A G protein-coupled receptor-like"/>
    <property type="match status" value="1"/>
</dbReference>
<comment type="caution">
    <text evidence="11">The sequence shown here is derived from an EMBL/GenBank/DDBJ whole genome shotgun (WGS) entry which is preliminary data.</text>
</comment>
<dbReference type="GO" id="GO:0016020">
    <property type="term" value="C:membrane"/>
    <property type="evidence" value="ECO:0007669"/>
    <property type="project" value="UniProtKB-SubCell"/>
</dbReference>
<evidence type="ECO:0000313" key="11">
    <source>
        <dbReference type="EMBL" id="KAL3870301.1"/>
    </source>
</evidence>
<comment type="similarity">
    <text evidence="8">Belongs to the G-protein coupled receptor 1 family.</text>
</comment>
<evidence type="ECO:0000256" key="8">
    <source>
        <dbReference type="RuleBase" id="RU000688"/>
    </source>
</evidence>
<evidence type="ECO:0000313" key="12">
    <source>
        <dbReference type="Proteomes" id="UP001634394"/>
    </source>
</evidence>
<dbReference type="InterPro" id="IPR017452">
    <property type="entry name" value="GPCR_Rhodpsn_7TM"/>
</dbReference>
<feature type="transmembrane region" description="Helical" evidence="9">
    <location>
        <begin position="195"/>
        <end position="220"/>
    </location>
</feature>
<name>A0ABD3W9N4_SINWO</name>
<dbReference type="PROSITE" id="PS00237">
    <property type="entry name" value="G_PROTEIN_RECEP_F1_1"/>
    <property type="match status" value="1"/>
</dbReference>
<dbReference type="Proteomes" id="UP001634394">
    <property type="component" value="Unassembled WGS sequence"/>
</dbReference>
<evidence type="ECO:0000256" key="3">
    <source>
        <dbReference type="ARBA" id="ARBA00022989"/>
    </source>
</evidence>
<dbReference type="Gene3D" id="1.20.1070.10">
    <property type="entry name" value="Rhodopsin 7-helix transmembrane proteins"/>
    <property type="match status" value="1"/>
</dbReference>
<accession>A0ABD3W9N4</accession>
<keyword evidence="4 8" id="KW-0297">G-protein coupled receptor</keyword>
<feature type="transmembrane region" description="Helical" evidence="9">
    <location>
        <begin position="139"/>
        <end position="160"/>
    </location>
</feature>
<reference evidence="11 12" key="1">
    <citation type="submission" date="2024-11" db="EMBL/GenBank/DDBJ databases">
        <title>Chromosome-level genome assembly of the freshwater bivalve Anodonta woodiana.</title>
        <authorList>
            <person name="Chen X."/>
        </authorList>
    </citation>
    <scope>NUCLEOTIDE SEQUENCE [LARGE SCALE GENOMIC DNA]</scope>
    <source>
        <strain evidence="11">MN2024</strain>
        <tissue evidence="11">Gills</tissue>
    </source>
</reference>
<dbReference type="CDD" id="cd00637">
    <property type="entry name" value="7tm_classA_rhodopsin-like"/>
    <property type="match status" value="1"/>
</dbReference>